<evidence type="ECO:0000256" key="1">
    <source>
        <dbReference type="SAM" id="Phobius"/>
    </source>
</evidence>
<dbReference type="Proteomes" id="UP000275078">
    <property type="component" value="Unassembled WGS sequence"/>
</dbReference>
<accession>A0A3N4II58</accession>
<keyword evidence="3" id="KW-1185">Reference proteome</keyword>
<dbReference type="EMBL" id="ML119653">
    <property type="protein sequence ID" value="RPA85529.1"/>
    <property type="molecule type" value="Genomic_DNA"/>
</dbReference>
<reference evidence="2 3" key="1">
    <citation type="journal article" date="2018" name="Nat. Ecol. Evol.">
        <title>Pezizomycetes genomes reveal the molecular basis of ectomycorrhizal truffle lifestyle.</title>
        <authorList>
            <person name="Murat C."/>
            <person name="Payen T."/>
            <person name="Noel B."/>
            <person name="Kuo A."/>
            <person name="Morin E."/>
            <person name="Chen J."/>
            <person name="Kohler A."/>
            <person name="Krizsan K."/>
            <person name="Balestrini R."/>
            <person name="Da Silva C."/>
            <person name="Montanini B."/>
            <person name="Hainaut M."/>
            <person name="Levati E."/>
            <person name="Barry K.W."/>
            <person name="Belfiori B."/>
            <person name="Cichocki N."/>
            <person name="Clum A."/>
            <person name="Dockter R.B."/>
            <person name="Fauchery L."/>
            <person name="Guy J."/>
            <person name="Iotti M."/>
            <person name="Le Tacon F."/>
            <person name="Lindquist E.A."/>
            <person name="Lipzen A."/>
            <person name="Malagnac F."/>
            <person name="Mello A."/>
            <person name="Molinier V."/>
            <person name="Miyauchi S."/>
            <person name="Poulain J."/>
            <person name="Riccioni C."/>
            <person name="Rubini A."/>
            <person name="Sitrit Y."/>
            <person name="Splivallo R."/>
            <person name="Traeger S."/>
            <person name="Wang M."/>
            <person name="Zifcakova L."/>
            <person name="Wipf D."/>
            <person name="Zambonelli A."/>
            <person name="Paolocci F."/>
            <person name="Nowrousian M."/>
            <person name="Ottonello S."/>
            <person name="Baldrian P."/>
            <person name="Spatafora J.W."/>
            <person name="Henrissat B."/>
            <person name="Nagy L.G."/>
            <person name="Aury J.M."/>
            <person name="Wincker P."/>
            <person name="Grigoriev I.V."/>
            <person name="Bonfante P."/>
            <person name="Martin F.M."/>
        </authorList>
    </citation>
    <scope>NUCLEOTIDE SEQUENCE [LARGE SCALE GENOMIC DNA]</scope>
    <source>
        <strain evidence="2 3">RN42</strain>
    </source>
</reference>
<name>A0A3N4II58_ASCIM</name>
<sequence>MGPLFYQSNCQDSSDFTACNVPFIHSWLELVATSSEEYHLLSQCVAQFPVNRIAPCISRLPSVSAAVDLIRREATTPHQGHLSLLPNCYAFCAFAAFSGAHTCSVMNYCFRNFLASLYYQHSSVCFSRLRDGVFAWVFCCHIIPVYFGGPGLLILLLLLFCPAPFSTLKVCT</sequence>
<organism evidence="2 3">
    <name type="scientific">Ascobolus immersus RN42</name>
    <dbReference type="NCBI Taxonomy" id="1160509"/>
    <lineage>
        <taxon>Eukaryota</taxon>
        <taxon>Fungi</taxon>
        <taxon>Dikarya</taxon>
        <taxon>Ascomycota</taxon>
        <taxon>Pezizomycotina</taxon>
        <taxon>Pezizomycetes</taxon>
        <taxon>Pezizales</taxon>
        <taxon>Ascobolaceae</taxon>
        <taxon>Ascobolus</taxon>
    </lineage>
</organism>
<keyword evidence="1" id="KW-0812">Transmembrane</keyword>
<dbReference type="AlphaFoldDB" id="A0A3N4II58"/>
<keyword evidence="1" id="KW-1133">Transmembrane helix</keyword>
<feature type="transmembrane region" description="Helical" evidence="1">
    <location>
        <begin position="133"/>
        <end position="160"/>
    </location>
</feature>
<evidence type="ECO:0000313" key="3">
    <source>
        <dbReference type="Proteomes" id="UP000275078"/>
    </source>
</evidence>
<gene>
    <name evidence="2" type="ORF">BJ508DRAFT_177726</name>
</gene>
<evidence type="ECO:0000313" key="2">
    <source>
        <dbReference type="EMBL" id="RPA85529.1"/>
    </source>
</evidence>
<protein>
    <submittedName>
        <fullName evidence="2">Uncharacterized protein</fullName>
    </submittedName>
</protein>
<proteinExistence type="predicted"/>
<keyword evidence="1" id="KW-0472">Membrane</keyword>